<name>A0ABS5WD55_9FLAO</name>
<evidence type="ECO:0000313" key="1">
    <source>
        <dbReference type="EMBL" id="MBT2161292.1"/>
    </source>
</evidence>
<comment type="caution">
    <text evidence="1">The sequence shown here is derived from an EMBL/GenBank/DDBJ whole genome shotgun (WGS) entry which is preliminary data.</text>
</comment>
<organism evidence="1 2">
    <name type="scientific">Zobellia barbeyronii</name>
    <dbReference type="NCBI Taxonomy" id="2748009"/>
    <lineage>
        <taxon>Bacteria</taxon>
        <taxon>Pseudomonadati</taxon>
        <taxon>Bacteroidota</taxon>
        <taxon>Flavobacteriia</taxon>
        <taxon>Flavobacteriales</taxon>
        <taxon>Flavobacteriaceae</taxon>
        <taxon>Zobellia</taxon>
    </lineage>
</organism>
<evidence type="ECO:0000313" key="2">
    <source>
        <dbReference type="Proteomes" id="UP000740413"/>
    </source>
</evidence>
<dbReference type="Pfam" id="PF13148">
    <property type="entry name" value="DUF3987"/>
    <property type="match status" value="2"/>
</dbReference>
<gene>
    <name evidence="1" type="ORF">HW347_08435</name>
</gene>
<dbReference type="Proteomes" id="UP000740413">
    <property type="component" value="Unassembled WGS sequence"/>
</dbReference>
<dbReference type="EMBL" id="JACATN010000002">
    <property type="protein sequence ID" value="MBT2161292.1"/>
    <property type="molecule type" value="Genomic_DNA"/>
</dbReference>
<reference evidence="2" key="2">
    <citation type="submission" date="2023-07" db="EMBL/GenBank/DDBJ databases">
        <title>Zobellia barbeyronii sp. nov., a new marine flavobacterium, isolated from green and red algae.</title>
        <authorList>
            <person name="Nedashkovskaya O.I."/>
            <person name="Otstavnykh N."/>
            <person name="Zhukova N."/>
            <person name="Guzev K."/>
            <person name="Chausova V."/>
            <person name="Tekutyeva L."/>
            <person name="Mikhailov V."/>
            <person name="Isaeva M."/>
        </authorList>
    </citation>
    <scope>NUCLEOTIDE SEQUENCE [LARGE SCALE GENOMIC DNA]</scope>
    <source>
        <strain evidence="2">KMM 6746</strain>
    </source>
</reference>
<sequence>MQDNEKKGRISKADLHLDYSRKVENNTNPFPIDVFPELLRQIALEAHDKYQFPIDYLGSGILAAASTAIGLKYRLAVKDGWEQKVNLFTVIVGRPGDSKSHALKFCFNPILERDSFYFKEYSKLIQEYEDIKENKGSNEKPFLKKSLISDFTPEALITVHNNNKNGVCIYVDELNGWLKNFNRYNNSGEAETYLSLWSGTPISIDRASGKSFRIDNPFVGVIGSTQISVLKQFAMGGRSSNGFMDRLLFVYPHDLKTIKWNIRNVDPNLISSYRSIINSLIHEDYKDESLPIEKTAKEFLFEWQNNRLDDYLFDYERSIEIKLQEYVLRFALILQLLFFATNEAEKIQVEMKAIKGALRLFHYFRVNAIKVRTQTTSREYLESLTELQQKIYRELPKNFTTAQGIKTACKLDKEGKPRVSERQFKTYLTDRKLFKKEKRGKYSKTL</sequence>
<keyword evidence="2" id="KW-1185">Reference proteome</keyword>
<dbReference type="InterPro" id="IPR025048">
    <property type="entry name" value="DUF3987"/>
</dbReference>
<accession>A0ABS5WD55</accession>
<protein>
    <submittedName>
        <fullName evidence="1">DUF3987 domain-containing protein</fullName>
    </submittedName>
</protein>
<reference evidence="1 2" key="1">
    <citation type="submission" date="2020-06" db="EMBL/GenBank/DDBJ databases">
        <authorList>
            <person name="Isaeva M.P."/>
            <person name="Chernysheva N.Y."/>
        </authorList>
    </citation>
    <scope>NUCLEOTIDE SEQUENCE [LARGE SCALE GENOMIC DNA]</scope>
    <source>
        <strain evidence="1 2">KMM 6746</strain>
    </source>
</reference>
<proteinExistence type="predicted"/>
<dbReference type="RefSeq" id="WP_214611432.1">
    <property type="nucleotide sequence ID" value="NZ_JACATN010000002.1"/>
</dbReference>